<reference evidence="3" key="2">
    <citation type="journal article" date="2018" name="Nat. Commun.">
        <title>Extreme sensitivity to ultraviolet light in the fungal pathogen causing white-nose syndrome of bats.</title>
        <authorList>
            <person name="Palmer J.M."/>
            <person name="Drees K.P."/>
            <person name="Foster J.T."/>
            <person name="Lindner D.L."/>
        </authorList>
    </citation>
    <scope>NUCLEOTIDE SEQUENCE [LARGE SCALE GENOMIC DNA]</scope>
    <source>
        <strain evidence="3">UAMH 10579</strain>
    </source>
</reference>
<keyword evidence="3" id="KW-1185">Reference proteome</keyword>
<feature type="signal peptide" evidence="1">
    <location>
        <begin position="1"/>
        <end position="20"/>
    </location>
</feature>
<name>A0A1B8GSI5_9PEZI</name>
<feature type="chain" id="PRO_5008608946" evidence="1">
    <location>
        <begin position="21"/>
        <end position="128"/>
    </location>
</feature>
<gene>
    <name evidence="2" type="ORF">VE01_03360</name>
</gene>
<proteinExistence type="predicted"/>
<dbReference type="Proteomes" id="UP000091956">
    <property type="component" value="Unassembled WGS sequence"/>
</dbReference>
<keyword evidence="1" id="KW-0732">Signal</keyword>
<dbReference type="GeneID" id="28836746"/>
<accession>A0A1B8GSI5</accession>
<protein>
    <submittedName>
        <fullName evidence="2">Uncharacterized protein</fullName>
    </submittedName>
</protein>
<evidence type="ECO:0000313" key="2">
    <source>
        <dbReference type="EMBL" id="OBT98803.1"/>
    </source>
</evidence>
<evidence type="ECO:0000313" key="3">
    <source>
        <dbReference type="Proteomes" id="UP000091956"/>
    </source>
</evidence>
<dbReference type="AlphaFoldDB" id="A0A1B8GSI5"/>
<sequence>MKDFAILFAILGFCIQHASAAVIRAPAHTSSIELTSNSFPIKKSATHIFDESDYLTPTEGHTEDESFSDLALRADVEPNKSHTEPLSKQLLAVVKCMFEALPGLTFISEREVAQSSVVQDPTGYYRVC</sequence>
<reference evidence="2 3" key="1">
    <citation type="submission" date="2016-03" db="EMBL/GenBank/DDBJ databases">
        <title>Comparative genomics of Pseudogymnoascus destructans, the fungus causing white-nose syndrome of bats.</title>
        <authorList>
            <person name="Palmer J.M."/>
            <person name="Drees K.P."/>
            <person name="Foster J.T."/>
            <person name="Lindner D.L."/>
        </authorList>
    </citation>
    <scope>NUCLEOTIDE SEQUENCE [LARGE SCALE GENOMIC DNA]</scope>
    <source>
        <strain evidence="2 3">UAMH 10579</strain>
    </source>
</reference>
<evidence type="ECO:0000256" key="1">
    <source>
        <dbReference type="SAM" id="SignalP"/>
    </source>
</evidence>
<dbReference type="OrthoDB" id="3439681at2759"/>
<dbReference type="EMBL" id="KV460215">
    <property type="protein sequence ID" value="OBT98803.1"/>
    <property type="molecule type" value="Genomic_DNA"/>
</dbReference>
<organism evidence="2 3">
    <name type="scientific">Pseudogymnoascus verrucosus</name>
    <dbReference type="NCBI Taxonomy" id="342668"/>
    <lineage>
        <taxon>Eukaryota</taxon>
        <taxon>Fungi</taxon>
        <taxon>Dikarya</taxon>
        <taxon>Ascomycota</taxon>
        <taxon>Pezizomycotina</taxon>
        <taxon>Leotiomycetes</taxon>
        <taxon>Thelebolales</taxon>
        <taxon>Thelebolaceae</taxon>
        <taxon>Pseudogymnoascus</taxon>
    </lineage>
</organism>
<dbReference type="RefSeq" id="XP_018132536.1">
    <property type="nucleotide sequence ID" value="XM_018272855.1"/>
</dbReference>